<gene>
    <name evidence="1" type="ORF">H6G18_15745</name>
</gene>
<dbReference type="EMBL" id="JACJRF010000026">
    <property type="protein sequence ID" value="MBD2345592.1"/>
    <property type="molecule type" value="Genomic_DNA"/>
</dbReference>
<name>A0ABR8CQX6_9NOST</name>
<dbReference type="Proteomes" id="UP000607281">
    <property type="component" value="Unassembled WGS sequence"/>
</dbReference>
<accession>A0ABR8CQX6</accession>
<proteinExistence type="predicted"/>
<evidence type="ECO:0000313" key="1">
    <source>
        <dbReference type="EMBL" id="MBD2345592.1"/>
    </source>
</evidence>
<keyword evidence="2" id="KW-1185">Reference proteome</keyword>
<organism evidence="1 2">
    <name type="scientific">Anabaena subtropica FACHB-260</name>
    <dbReference type="NCBI Taxonomy" id="2692884"/>
    <lineage>
        <taxon>Bacteria</taxon>
        <taxon>Bacillati</taxon>
        <taxon>Cyanobacteriota</taxon>
        <taxon>Cyanophyceae</taxon>
        <taxon>Nostocales</taxon>
        <taxon>Nostocaceae</taxon>
        <taxon>Anabaena</taxon>
    </lineage>
</organism>
<protein>
    <submittedName>
        <fullName evidence="1">Uncharacterized protein</fullName>
    </submittedName>
</protein>
<comment type="caution">
    <text evidence="1">The sequence shown here is derived from an EMBL/GenBank/DDBJ whole genome shotgun (WGS) entry which is preliminary data.</text>
</comment>
<reference evidence="1 2" key="1">
    <citation type="journal article" date="2020" name="ISME J.">
        <title>Comparative genomics reveals insights into cyanobacterial evolution and habitat adaptation.</title>
        <authorList>
            <person name="Chen M.Y."/>
            <person name="Teng W.K."/>
            <person name="Zhao L."/>
            <person name="Hu C.X."/>
            <person name="Zhou Y.K."/>
            <person name="Han B.P."/>
            <person name="Song L.R."/>
            <person name="Shu W.S."/>
        </authorList>
    </citation>
    <scope>NUCLEOTIDE SEQUENCE [LARGE SCALE GENOMIC DNA]</scope>
    <source>
        <strain evidence="1 2">FACHB-260</strain>
    </source>
</reference>
<evidence type="ECO:0000313" key="2">
    <source>
        <dbReference type="Proteomes" id="UP000607281"/>
    </source>
</evidence>
<sequence length="49" mass="5464">MVFSTFPAGRLRVACFSGGVRGALRSKDRRYANDRAEVIAPEFGRKYPS</sequence>